<dbReference type="EMBL" id="CAJVPY010003956">
    <property type="protein sequence ID" value="CAG8606416.1"/>
    <property type="molecule type" value="Genomic_DNA"/>
</dbReference>
<sequence length="361" mass="40483">MSCMIISKDEKVQDINAISVEIPGYTYWIKCLTTNHTISSDNQEISYDFTPNIYSSISITYNNSTLSLYSAPGNIDMSGFGYKYSYRQHVQTLDTILSFYSGPNFTVPNTIIPDDLDGFFVYLLDNGRNITAESLCGTTTSCVDSCVLQQKTDLNSDWCLLIGNFYVNQSVNFEISYQTYSPSKEMSETTKIILISTICGGGVIILAISLIAYKYSNHSKLKSKFKSGSNENLDEDFLKHKPEFSDMYTGGKLNDDSGNNYNLNGHLGNNDEQNYNNSGDPPLYDGQNFVKPTVKNVKDVKKVVENVVIKDEIKEDKADILVISEDNNNMNRKKDNISDDIILKVQDEELNMKNVGTSSNK</sequence>
<evidence type="ECO:0000256" key="1">
    <source>
        <dbReference type="SAM" id="Phobius"/>
    </source>
</evidence>
<keyword evidence="3" id="KW-1185">Reference proteome</keyword>
<proteinExistence type="predicted"/>
<accession>A0A9N9CLQ8</accession>
<organism evidence="2 3">
    <name type="scientific">Dentiscutata erythropus</name>
    <dbReference type="NCBI Taxonomy" id="1348616"/>
    <lineage>
        <taxon>Eukaryota</taxon>
        <taxon>Fungi</taxon>
        <taxon>Fungi incertae sedis</taxon>
        <taxon>Mucoromycota</taxon>
        <taxon>Glomeromycotina</taxon>
        <taxon>Glomeromycetes</taxon>
        <taxon>Diversisporales</taxon>
        <taxon>Gigasporaceae</taxon>
        <taxon>Dentiscutata</taxon>
    </lineage>
</organism>
<keyword evidence="1" id="KW-0472">Membrane</keyword>
<comment type="caution">
    <text evidence="2">The sequence shown here is derived from an EMBL/GenBank/DDBJ whole genome shotgun (WGS) entry which is preliminary data.</text>
</comment>
<reference evidence="2" key="1">
    <citation type="submission" date="2021-06" db="EMBL/GenBank/DDBJ databases">
        <authorList>
            <person name="Kallberg Y."/>
            <person name="Tangrot J."/>
            <person name="Rosling A."/>
        </authorList>
    </citation>
    <scope>NUCLEOTIDE SEQUENCE</scope>
    <source>
        <strain evidence="2">MA453B</strain>
    </source>
</reference>
<protein>
    <submittedName>
        <fullName evidence="2">3383_t:CDS:1</fullName>
    </submittedName>
</protein>
<keyword evidence="1" id="KW-0812">Transmembrane</keyword>
<evidence type="ECO:0000313" key="2">
    <source>
        <dbReference type="EMBL" id="CAG8606416.1"/>
    </source>
</evidence>
<name>A0A9N9CLQ8_9GLOM</name>
<evidence type="ECO:0000313" key="3">
    <source>
        <dbReference type="Proteomes" id="UP000789405"/>
    </source>
</evidence>
<feature type="transmembrane region" description="Helical" evidence="1">
    <location>
        <begin position="192"/>
        <end position="213"/>
    </location>
</feature>
<keyword evidence="1" id="KW-1133">Transmembrane helix</keyword>
<dbReference type="Proteomes" id="UP000789405">
    <property type="component" value="Unassembled WGS sequence"/>
</dbReference>
<dbReference type="AlphaFoldDB" id="A0A9N9CLQ8"/>
<gene>
    <name evidence="2" type="ORF">DERYTH_LOCUS7910</name>
</gene>
<dbReference type="OrthoDB" id="2425375at2759"/>